<name>A0ABQ4BE02_9ACTN</name>
<evidence type="ECO:0000313" key="1">
    <source>
        <dbReference type="EMBL" id="GIE68918.1"/>
    </source>
</evidence>
<protein>
    <submittedName>
        <fullName evidence="1">Uncharacterized protein</fullName>
    </submittedName>
</protein>
<proteinExistence type="predicted"/>
<sequence length="229" mass="24320">MTTLATTPGPALDSMVERMARREVAAHFLIPADQPPGVIRPPAPPMAVRIMSCPDCGADADRFQSAGIALPFAEWRIVAADDPDTGGLPTLAVLGCEWFAPRAMLPVAIAIERFGPVAATTFRSRAVAVTELGELPFDAVLAALDEQESWADALLTGDVLPAQPARTVPAASRLVSPATTWAAYRTSVTARFLGPHASDADQGRWNEVYLVNRRDAAVRTLEGYASCPA</sequence>
<comment type="caution">
    <text evidence="1">The sequence shown here is derived from an EMBL/GenBank/DDBJ whole genome shotgun (WGS) entry which is preliminary data.</text>
</comment>
<dbReference type="RefSeq" id="WP_203827156.1">
    <property type="nucleotide sequence ID" value="NZ_BAAATY010000020.1"/>
</dbReference>
<dbReference type="EMBL" id="BOMS01000076">
    <property type="protein sequence ID" value="GIE68918.1"/>
    <property type="molecule type" value="Genomic_DNA"/>
</dbReference>
<organism evidence="1 2">
    <name type="scientific">Actinoplanes palleronii</name>
    <dbReference type="NCBI Taxonomy" id="113570"/>
    <lineage>
        <taxon>Bacteria</taxon>
        <taxon>Bacillati</taxon>
        <taxon>Actinomycetota</taxon>
        <taxon>Actinomycetes</taxon>
        <taxon>Micromonosporales</taxon>
        <taxon>Micromonosporaceae</taxon>
        <taxon>Actinoplanes</taxon>
    </lineage>
</organism>
<reference evidence="1 2" key="1">
    <citation type="submission" date="2021-01" db="EMBL/GenBank/DDBJ databases">
        <title>Whole genome shotgun sequence of Actinoplanes palleronii NBRC 14916.</title>
        <authorList>
            <person name="Komaki H."/>
            <person name="Tamura T."/>
        </authorList>
    </citation>
    <scope>NUCLEOTIDE SEQUENCE [LARGE SCALE GENOMIC DNA]</scope>
    <source>
        <strain evidence="1 2">NBRC 14916</strain>
    </source>
</reference>
<accession>A0ABQ4BE02</accession>
<evidence type="ECO:0000313" key="2">
    <source>
        <dbReference type="Proteomes" id="UP000624709"/>
    </source>
</evidence>
<dbReference type="Proteomes" id="UP000624709">
    <property type="component" value="Unassembled WGS sequence"/>
</dbReference>
<keyword evidence="2" id="KW-1185">Reference proteome</keyword>
<gene>
    <name evidence="1" type="ORF">Apa02nite_050260</name>
</gene>